<gene>
    <name evidence="1" type="ORF">SDC9_114020</name>
</gene>
<sequence length="349" mass="37897">MKKRILVSCLILIILTTAIAGCSKPATPPAETPPAGGGSDKALTSPVNLDLATMKMGSGWYSYGSVLSELMMKELPSGSKVNIIPESGAAANPTLVSKGKFPIGLGYNQSCSWAYNGKFIYDKPLENLRGLVGYLDTYYYAAVVSKSFGVTDLAEVKEKKLPIRVSTVPVGGMGEVVTRLVFEYYGFTYDDIISWGGKVEHNDFATIVDMFKDGQTDFFLQNITQGHASVTELSVSTDIIFLEFPEDMINSFVEKYGFSKEVLPANSYKGQTKDIVSMGLTTNIFTNTDMPDAVAYAITKAIVENPDTLHKGHVALERFTREGACDPIGLGLPLHPGAEAYYREVGLLK</sequence>
<evidence type="ECO:0000313" key="1">
    <source>
        <dbReference type="EMBL" id="MPM67103.1"/>
    </source>
</evidence>
<name>A0A645BV59_9ZZZZ</name>
<dbReference type="PANTHER" id="PTHR42941:SF1">
    <property type="entry name" value="SLL1037 PROTEIN"/>
    <property type="match status" value="1"/>
</dbReference>
<accession>A0A645BV59</accession>
<dbReference type="AlphaFoldDB" id="A0A645BV59"/>
<dbReference type="NCBIfam" id="TIGR02122">
    <property type="entry name" value="TRAP_TAXI"/>
    <property type="match status" value="1"/>
</dbReference>
<proteinExistence type="predicted"/>
<reference evidence="1" key="1">
    <citation type="submission" date="2019-08" db="EMBL/GenBank/DDBJ databases">
        <authorList>
            <person name="Kucharzyk K."/>
            <person name="Murdoch R.W."/>
            <person name="Higgins S."/>
            <person name="Loffler F."/>
        </authorList>
    </citation>
    <scope>NUCLEOTIDE SEQUENCE</scope>
</reference>
<dbReference type="EMBL" id="VSSQ01021489">
    <property type="protein sequence ID" value="MPM67103.1"/>
    <property type="molecule type" value="Genomic_DNA"/>
</dbReference>
<dbReference type="PANTHER" id="PTHR42941">
    <property type="entry name" value="SLL1037 PROTEIN"/>
    <property type="match status" value="1"/>
</dbReference>
<evidence type="ECO:0008006" key="2">
    <source>
        <dbReference type="Google" id="ProtNLM"/>
    </source>
</evidence>
<dbReference type="Pfam" id="PF16868">
    <property type="entry name" value="NMT1_3"/>
    <property type="match status" value="1"/>
</dbReference>
<dbReference type="SUPFAM" id="SSF53850">
    <property type="entry name" value="Periplasmic binding protein-like II"/>
    <property type="match status" value="1"/>
</dbReference>
<protein>
    <recommendedName>
        <fullName evidence="2">TRAP transporter solute receptor, TAXI family</fullName>
    </recommendedName>
</protein>
<organism evidence="1">
    <name type="scientific">bioreactor metagenome</name>
    <dbReference type="NCBI Taxonomy" id="1076179"/>
    <lineage>
        <taxon>unclassified sequences</taxon>
        <taxon>metagenomes</taxon>
        <taxon>ecological metagenomes</taxon>
    </lineage>
</organism>
<dbReference type="PROSITE" id="PS51257">
    <property type="entry name" value="PROKAR_LIPOPROTEIN"/>
    <property type="match status" value="1"/>
</dbReference>
<dbReference type="Gene3D" id="3.40.190.10">
    <property type="entry name" value="Periplasmic binding protein-like II"/>
    <property type="match status" value="2"/>
</dbReference>
<comment type="caution">
    <text evidence="1">The sequence shown here is derived from an EMBL/GenBank/DDBJ whole genome shotgun (WGS) entry which is preliminary data.</text>
</comment>
<dbReference type="InterPro" id="IPR011852">
    <property type="entry name" value="TRAP_TAXI"/>
</dbReference>